<organism evidence="2 3">
    <name type="scientific">Alkalibacterium gilvum</name>
    <dbReference type="NCBI Taxonomy" id="1130080"/>
    <lineage>
        <taxon>Bacteria</taxon>
        <taxon>Bacillati</taxon>
        <taxon>Bacillota</taxon>
        <taxon>Bacilli</taxon>
        <taxon>Lactobacillales</taxon>
        <taxon>Carnobacteriaceae</taxon>
        <taxon>Alkalibacterium</taxon>
    </lineage>
</organism>
<sequence>MAKLHLDITSELEEELQELFIKSAKHVLAELSKQELHSKEFMNLQESAEFVGVSHNTLMSWIRDYDLSYIHIGGKKMIEKKELIEFLRSFKK</sequence>
<dbReference type="STRING" id="1130080.SAMN04488113_10486"/>
<evidence type="ECO:0000313" key="2">
    <source>
        <dbReference type="EMBL" id="SEI59074.1"/>
    </source>
</evidence>
<accession>A0A1H6RZR2</accession>
<dbReference type="RefSeq" id="WP_091632986.1">
    <property type="nucleotide sequence ID" value="NZ_FNYW01000004.1"/>
</dbReference>
<dbReference type="InterPro" id="IPR041657">
    <property type="entry name" value="HTH_17"/>
</dbReference>
<reference evidence="3" key="1">
    <citation type="submission" date="2016-10" db="EMBL/GenBank/DDBJ databases">
        <authorList>
            <person name="Varghese N."/>
            <person name="Submissions S."/>
        </authorList>
    </citation>
    <scope>NUCLEOTIDE SEQUENCE [LARGE SCALE GENOMIC DNA]</scope>
    <source>
        <strain evidence="3">DSM 25751</strain>
    </source>
</reference>
<keyword evidence="3" id="KW-1185">Reference proteome</keyword>
<evidence type="ECO:0000313" key="3">
    <source>
        <dbReference type="Proteomes" id="UP000198564"/>
    </source>
</evidence>
<proteinExistence type="predicted"/>
<dbReference type="OrthoDB" id="2166478at2"/>
<protein>
    <submittedName>
        <fullName evidence="2">Helix-turn-helix domain-containing protein</fullName>
    </submittedName>
</protein>
<dbReference type="Pfam" id="PF12728">
    <property type="entry name" value="HTH_17"/>
    <property type="match status" value="1"/>
</dbReference>
<evidence type="ECO:0000259" key="1">
    <source>
        <dbReference type="Pfam" id="PF12728"/>
    </source>
</evidence>
<gene>
    <name evidence="2" type="ORF">SAMN04488113_10486</name>
</gene>
<dbReference type="EMBL" id="FNYW01000004">
    <property type="protein sequence ID" value="SEI59074.1"/>
    <property type="molecule type" value="Genomic_DNA"/>
</dbReference>
<feature type="domain" description="Helix-turn-helix" evidence="1">
    <location>
        <begin position="42"/>
        <end position="89"/>
    </location>
</feature>
<name>A0A1H6RZR2_9LACT</name>
<dbReference type="SUPFAM" id="SSF46955">
    <property type="entry name" value="Putative DNA-binding domain"/>
    <property type="match status" value="1"/>
</dbReference>
<dbReference type="AlphaFoldDB" id="A0A1H6RZR2"/>
<dbReference type="InterPro" id="IPR009061">
    <property type="entry name" value="DNA-bd_dom_put_sf"/>
</dbReference>
<dbReference type="Proteomes" id="UP000198564">
    <property type="component" value="Unassembled WGS sequence"/>
</dbReference>